<evidence type="ECO:0000313" key="4">
    <source>
        <dbReference type="Proteomes" id="UP000289557"/>
    </source>
</evidence>
<gene>
    <name evidence="3" type="ORF">NCTC10119_00049</name>
</gene>
<dbReference type="EMBL" id="LR214945">
    <property type="protein sequence ID" value="VEU56797.1"/>
    <property type="molecule type" value="Genomic_DNA"/>
</dbReference>
<sequence length="283" mass="31387">MNKKRLLFRTPLDALFLLFGTALSACSSTATNVISSLSSAQKYFDAHKSELIKKNVINLLKEGYSTDSKATVNSLFAGWKYTLMDQKILERNLDASRFTKAFGTNKGKDDVIPSISEKGLFLDETYSGVSQQIVKVLGVQSQKVTGFSYSWSSTTNFKVVISFMMQGIVGSGEESNSLIKSFLSSGNNGNVTENDFNNGNANFDGTFIFTFTPPTDGRRFAFSNFDPITGTINFPANLQIDASTTHEKLNILMQNNEHVKKIKSRSFTGKSFDLLPFYFYALL</sequence>
<name>A0AAV5NAX2_MYCPM</name>
<comment type="similarity">
    <text evidence="1">Belongs to the MG439/MG440 family.</text>
</comment>
<evidence type="ECO:0000256" key="2">
    <source>
        <dbReference type="SAM" id="SignalP"/>
    </source>
</evidence>
<evidence type="ECO:0000313" key="3">
    <source>
        <dbReference type="EMBL" id="VEU56797.1"/>
    </source>
</evidence>
<keyword evidence="3" id="KW-0449">Lipoprotein</keyword>
<feature type="chain" id="PRO_5043291547" evidence="2">
    <location>
        <begin position="25"/>
        <end position="283"/>
    </location>
</feature>
<dbReference type="Proteomes" id="UP000289557">
    <property type="component" value="Chromosome"/>
</dbReference>
<dbReference type="GeneID" id="66608670"/>
<dbReference type="Pfam" id="PF00938">
    <property type="entry name" value="Lipoprotein_3"/>
    <property type="match status" value="1"/>
</dbReference>
<reference evidence="3 4" key="1">
    <citation type="submission" date="2019-01" db="EMBL/GenBank/DDBJ databases">
        <authorList>
            <consortium name="Pathogen Informatics"/>
        </authorList>
    </citation>
    <scope>NUCLEOTIDE SEQUENCE [LARGE SCALE GENOMIC DNA]</scope>
    <source>
        <strain evidence="3 4">NCTC10119</strain>
    </source>
</reference>
<dbReference type="PROSITE" id="PS51257">
    <property type="entry name" value="PROKAR_LIPOPROTEIN"/>
    <property type="match status" value="1"/>
</dbReference>
<keyword evidence="2" id="KW-0732">Signal</keyword>
<feature type="signal peptide" evidence="2">
    <location>
        <begin position="1"/>
        <end position="24"/>
    </location>
</feature>
<dbReference type="AlphaFoldDB" id="A0AAV5NAX2"/>
<dbReference type="InterPro" id="IPR001595">
    <property type="entry name" value="Lipoprotein_3"/>
</dbReference>
<proteinExistence type="inferred from homology"/>
<dbReference type="RefSeq" id="WP_014325657.1">
    <property type="nucleotide sequence ID" value="NZ_AP017318.1"/>
</dbReference>
<protein>
    <submittedName>
        <fullName evidence="3">Lipoprotein</fullName>
    </submittedName>
</protein>
<accession>A0AAV5NAX2</accession>
<organism evidence="3 4">
    <name type="scientific">Mycoplasmoides pneumoniae</name>
    <name type="common">Mycoplasma pneumoniae</name>
    <dbReference type="NCBI Taxonomy" id="2104"/>
    <lineage>
        <taxon>Bacteria</taxon>
        <taxon>Bacillati</taxon>
        <taxon>Mycoplasmatota</taxon>
        <taxon>Mycoplasmoidales</taxon>
        <taxon>Mycoplasmoidaceae</taxon>
        <taxon>Mycoplasmoides</taxon>
    </lineage>
</organism>
<evidence type="ECO:0000256" key="1">
    <source>
        <dbReference type="ARBA" id="ARBA00010160"/>
    </source>
</evidence>